<name>A0A0E9W4L2_ANGAN</name>
<dbReference type="EMBL" id="GBXM01024042">
    <property type="protein sequence ID" value="JAH84535.1"/>
    <property type="molecule type" value="Transcribed_RNA"/>
</dbReference>
<proteinExistence type="predicted"/>
<accession>A0A0E9W4L2</accession>
<dbReference type="AlphaFoldDB" id="A0A0E9W4L2"/>
<sequence>MSVCVRKRESERQTTLQLHSTVFISRSLFWPLNRSGSK</sequence>
<organism evidence="1">
    <name type="scientific">Anguilla anguilla</name>
    <name type="common">European freshwater eel</name>
    <name type="synonym">Muraena anguilla</name>
    <dbReference type="NCBI Taxonomy" id="7936"/>
    <lineage>
        <taxon>Eukaryota</taxon>
        <taxon>Metazoa</taxon>
        <taxon>Chordata</taxon>
        <taxon>Craniata</taxon>
        <taxon>Vertebrata</taxon>
        <taxon>Euteleostomi</taxon>
        <taxon>Actinopterygii</taxon>
        <taxon>Neopterygii</taxon>
        <taxon>Teleostei</taxon>
        <taxon>Anguilliformes</taxon>
        <taxon>Anguillidae</taxon>
        <taxon>Anguilla</taxon>
    </lineage>
</organism>
<reference evidence="1" key="2">
    <citation type="journal article" date="2015" name="Fish Shellfish Immunol.">
        <title>Early steps in the European eel (Anguilla anguilla)-Vibrio vulnificus interaction in the gills: Role of the RtxA13 toxin.</title>
        <authorList>
            <person name="Callol A."/>
            <person name="Pajuelo D."/>
            <person name="Ebbesson L."/>
            <person name="Teles M."/>
            <person name="MacKenzie S."/>
            <person name="Amaro C."/>
        </authorList>
    </citation>
    <scope>NUCLEOTIDE SEQUENCE</scope>
</reference>
<evidence type="ECO:0000313" key="1">
    <source>
        <dbReference type="EMBL" id="JAH84535.1"/>
    </source>
</evidence>
<protein>
    <submittedName>
        <fullName evidence="1">Uncharacterized protein</fullName>
    </submittedName>
</protein>
<reference evidence="1" key="1">
    <citation type="submission" date="2014-11" db="EMBL/GenBank/DDBJ databases">
        <authorList>
            <person name="Amaro Gonzalez C."/>
        </authorList>
    </citation>
    <scope>NUCLEOTIDE SEQUENCE</scope>
</reference>